<protein>
    <submittedName>
        <fullName evidence="1">Uncharacterized protein</fullName>
    </submittedName>
</protein>
<dbReference type="Proteomes" id="UP000003843">
    <property type="component" value="Unassembled WGS sequence"/>
</dbReference>
<dbReference type="AlphaFoldDB" id="D0W9A7"/>
<organism evidence="1 2">
    <name type="scientific">Neisseria lactamica ATCC 23970</name>
    <dbReference type="NCBI Taxonomy" id="546265"/>
    <lineage>
        <taxon>Bacteria</taxon>
        <taxon>Pseudomonadati</taxon>
        <taxon>Pseudomonadota</taxon>
        <taxon>Betaproteobacteria</taxon>
        <taxon>Neisseriales</taxon>
        <taxon>Neisseriaceae</taxon>
        <taxon>Neisseria</taxon>
    </lineage>
</organism>
<name>D0W9A7_NEILA</name>
<evidence type="ECO:0000313" key="1">
    <source>
        <dbReference type="EMBL" id="EEZ75862.1"/>
    </source>
</evidence>
<gene>
    <name evidence="1" type="ORF">NEILACOT_04114</name>
</gene>
<comment type="caution">
    <text evidence="1">The sequence shown here is derived from an EMBL/GenBank/DDBJ whole genome shotgun (WGS) entry which is preliminary data.</text>
</comment>
<proteinExistence type="predicted"/>
<accession>D0W9A7</accession>
<evidence type="ECO:0000313" key="2">
    <source>
        <dbReference type="Proteomes" id="UP000003843"/>
    </source>
</evidence>
<dbReference type="EMBL" id="ACEQ02000011">
    <property type="protein sequence ID" value="EEZ75862.1"/>
    <property type="molecule type" value="Genomic_DNA"/>
</dbReference>
<reference evidence="1 2" key="1">
    <citation type="submission" date="2009-10" db="EMBL/GenBank/DDBJ databases">
        <authorList>
            <person name="Weinstock G."/>
            <person name="Sodergren E."/>
            <person name="Clifton S."/>
            <person name="Fulton L."/>
            <person name="Fulton B."/>
            <person name="Courtney L."/>
            <person name="Fronick C."/>
            <person name="Harrison M."/>
            <person name="Strong C."/>
            <person name="Farmer C."/>
            <person name="Delahaunty K."/>
            <person name="Markovic C."/>
            <person name="Hall O."/>
            <person name="Minx P."/>
            <person name="Tomlinson C."/>
            <person name="Mitreva M."/>
            <person name="Nelson J."/>
            <person name="Hou S."/>
            <person name="Wollam A."/>
            <person name="Pepin K.H."/>
            <person name="Johnson M."/>
            <person name="Bhonagiri V."/>
            <person name="Nash W.E."/>
            <person name="Warren W."/>
            <person name="Chinwalla A."/>
            <person name="Mardis E.R."/>
            <person name="Wilson R.K."/>
        </authorList>
    </citation>
    <scope>NUCLEOTIDE SEQUENCE [LARGE SCALE GENOMIC DNA]</scope>
    <source>
        <strain evidence="1 2">ATCC 23970</strain>
    </source>
</reference>
<sequence length="154" mass="16199">MNQTGQAAAVEFFVDGADVDGMVDAAQAVCQGFGFGFADIALVKCDLALQVVQFDRVGIGYGQRADTRSGKVGQGGGTQTAAADDQNMRVGKFLLPFDADFVQEDVAAVPQQECIVVVVFGRGHDDVRKKQLRAIVTLPSGGVQLQTAFRDTGG</sequence>